<dbReference type="Pfam" id="PF13560">
    <property type="entry name" value="HTH_31"/>
    <property type="match status" value="1"/>
</dbReference>
<organism evidence="2 3">
    <name type="scientific">Hydrogenispora ethanolica</name>
    <dbReference type="NCBI Taxonomy" id="1082276"/>
    <lineage>
        <taxon>Bacteria</taxon>
        <taxon>Bacillati</taxon>
        <taxon>Bacillota</taxon>
        <taxon>Hydrogenispora</taxon>
    </lineage>
</organism>
<dbReference type="SMART" id="SM00530">
    <property type="entry name" value="HTH_XRE"/>
    <property type="match status" value="1"/>
</dbReference>
<keyword evidence="3" id="KW-1185">Reference proteome</keyword>
<evidence type="ECO:0000259" key="1">
    <source>
        <dbReference type="PROSITE" id="PS50943"/>
    </source>
</evidence>
<dbReference type="InterPro" id="IPR010982">
    <property type="entry name" value="Lambda_DNA-bd_dom_sf"/>
</dbReference>
<dbReference type="OrthoDB" id="2735991at2"/>
<feature type="domain" description="HTH cro/C1-type" evidence="1">
    <location>
        <begin position="10"/>
        <end position="64"/>
    </location>
</feature>
<dbReference type="Gene3D" id="1.10.260.40">
    <property type="entry name" value="lambda repressor-like DNA-binding domains"/>
    <property type="match status" value="1"/>
</dbReference>
<dbReference type="SUPFAM" id="SSF47413">
    <property type="entry name" value="lambda repressor-like DNA-binding domains"/>
    <property type="match status" value="1"/>
</dbReference>
<accession>A0A4R1R9E0</accession>
<dbReference type="Proteomes" id="UP000295008">
    <property type="component" value="Unassembled WGS sequence"/>
</dbReference>
<proteinExistence type="predicted"/>
<dbReference type="PROSITE" id="PS50943">
    <property type="entry name" value="HTH_CROC1"/>
    <property type="match status" value="1"/>
</dbReference>
<reference evidence="2 3" key="1">
    <citation type="submission" date="2019-03" db="EMBL/GenBank/DDBJ databases">
        <title>Genomic Encyclopedia of Type Strains, Phase IV (KMG-IV): sequencing the most valuable type-strain genomes for metagenomic binning, comparative biology and taxonomic classification.</title>
        <authorList>
            <person name="Goeker M."/>
        </authorList>
    </citation>
    <scope>NUCLEOTIDE SEQUENCE [LARGE SCALE GENOMIC DNA]</scope>
    <source>
        <strain evidence="2 3">LX-B</strain>
    </source>
</reference>
<evidence type="ECO:0000313" key="3">
    <source>
        <dbReference type="Proteomes" id="UP000295008"/>
    </source>
</evidence>
<comment type="caution">
    <text evidence="2">The sequence shown here is derived from an EMBL/GenBank/DDBJ whole genome shotgun (WGS) entry which is preliminary data.</text>
</comment>
<name>A0A4R1R9E0_HYDET</name>
<dbReference type="CDD" id="cd00093">
    <property type="entry name" value="HTH_XRE"/>
    <property type="match status" value="1"/>
</dbReference>
<dbReference type="AlphaFoldDB" id="A0A4R1R9E0"/>
<dbReference type="InterPro" id="IPR001387">
    <property type="entry name" value="Cro/C1-type_HTH"/>
</dbReference>
<dbReference type="RefSeq" id="WP_132015806.1">
    <property type="nucleotide sequence ID" value="NZ_SLUN01000026.1"/>
</dbReference>
<dbReference type="GO" id="GO:0003677">
    <property type="term" value="F:DNA binding"/>
    <property type="evidence" value="ECO:0007669"/>
    <property type="project" value="InterPro"/>
</dbReference>
<dbReference type="EMBL" id="SLUN01000026">
    <property type="protein sequence ID" value="TCL62321.1"/>
    <property type="molecule type" value="Genomic_DNA"/>
</dbReference>
<evidence type="ECO:0000313" key="2">
    <source>
        <dbReference type="EMBL" id="TCL62321.1"/>
    </source>
</evidence>
<gene>
    <name evidence="2" type="ORF">EDC14_102665</name>
</gene>
<protein>
    <submittedName>
        <fullName evidence="2">Helix-turn-helix protein</fullName>
    </submittedName>
</protein>
<sequence>MKQLNPGERVRQFREYLDLSQEAFGAVINMSRGNISKIESGKIPMSNAFLYGMMIRFAANTEWIMTGKGEMFIVAEDYIVNGIKLLGAKKFSEGLVKVLEDPQFAEFRSHVALEKLATGNTNQNLLAYVEYILNQGLQSDEKIRNWLMVQLERAFPEVLGEKEK</sequence>